<evidence type="ECO:0000313" key="5">
    <source>
        <dbReference type="Proteomes" id="UP000663570"/>
    </source>
</evidence>
<dbReference type="PANTHER" id="PTHR22789:SF0">
    <property type="entry name" value="3-OXO-TETRONATE 4-PHOSPHATE DECARBOXYLASE-RELATED"/>
    <property type="match status" value="1"/>
</dbReference>
<name>A0ABX7M3N1_9RHOO</name>
<keyword evidence="2" id="KW-0456">Lyase</keyword>
<gene>
    <name evidence="4" type="ORF">JY500_16290</name>
</gene>
<dbReference type="SUPFAM" id="SSF53639">
    <property type="entry name" value="AraD/HMP-PK domain-like"/>
    <property type="match status" value="1"/>
</dbReference>
<feature type="domain" description="Class II aldolase/adducin N-terminal" evidence="3">
    <location>
        <begin position="9"/>
        <end position="183"/>
    </location>
</feature>
<dbReference type="EMBL" id="CP071060">
    <property type="protein sequence ID" value="QSI76019.1"/>
    <property type="molecule type" value="Genomic_DNA"/>
</dbReference>
<reference evidence="4 5" key="1">
    <citation type="submission" date="2021-02" db="EMBL/GenBank/DDBJ databases">
        <title>Niveibacterium changnyeongensis HC41.</title>
        <authorList>
            <person name="Kang M."/>
        </authorList>
    </citation>
    <scope>NUCLEOTIDE SEQUENCE [LARGE SCALE GENOMIC DNA]</scope>
    <source>
        <strain evidence="4 5">HC41</strain>
    </source>
</reference>
<evidence type="ECO:0000259" key="3">
    <source>
        <dbReference type="SMART" id="SM01007"/>
    </source>
</evidence>
<sequence>MNSIEAQRDALLASARHIAALGLNPGAAGNLSVRHGDGMLITPSGLPWEELTRIDFVTVAADGSYTGPRAPSSEWQLHRDLYLSRPDFGAVIHTHSPFCTALACLHRTIPPFHYMVARFGGHDVRCAAYATYGTAALSEATLIAMADRNGCLLGNHGMVVAGRDLRHAQALAVELESLAEQYWRACQLGDPVLLPEDEIARVREKFKGYGVR</sequence>
<keyword evidence="1" id="KW-0479">Metal-binding</keyword>
<accession>A0ABX7M3N1</accession>
<evidence type="ECO:0000256" key="1">
    <source>
        <dbReference type="ARBA" id="ARBA00022723"/>
    </source>
</evidence>
<dbReference type="Gene3D" id="3.40.225.10">
    <property type="entry name" value="Class II aldolase/adducin N-terminal domain"/>
    <property type="match status" value="1"/>
</dbReference>
<evidence type="ECO:0000256" key="2">
    <source>
        <dbReference type="ARBA" id="ARBA00023239"/>
    </source>
</evidence>
<dbReference type="Proteomes" id="UP000663570">
    <property type="component" value="Chromosome"/>
</dbReference>
<dbReference type="RefSeq" id="WP_172197033.1">
    <property type="nucleotide sequence ID" value="NZ_CP071060.1"/>
</dbReference>
<dbReference type="InterPro" id="IPR001303">
    <property type="entry name" value="Aldolase_II/adducin_N"/>
</dbReference>
<dbReference type="SMART" id="SM01007">
    <property type="entry name" value="Aldolase_II"/>
    <property type="match status" value="1"/>
</dbReference>
<protein>
    <submittedName>
        <fullName evidence="4">Class II aldolase/adducin family protein</fullName>
    </submittedName>
</protein>
<dbReference type="InterPro" id="IPR050197">
    <property type="entry name" value="Aldolase_class_II_sugar_metab"/>
</dbReference>
<proteinExistence type="predicted"/>
<evidence type="ECO:0000313" key="4">
    <source>
        <dbReference type="EMBL" id="QSI76019.1"/>
    </source>
</evidence>
<organism evidence="4 5">
    <name type="scientific">Niveibacterium microcysteis</name>
    <dbReference type="NCBI Taxonomy" id="2811415"/>
    <lineage>
        <taxon>Bacteria</taxon>
        <taxon>Pseudomonadati</taxon>
        <taxon>Pseudomonadota</taxon>
        <taxon>Betaproteobacteria</taxon>
        <taxon>Rhodocyclales</taxon>
        <taxon>Rhodocyclaceae</taxon>
        <taxon>Niveibacterium</taxon>
    </lineage>
</organism>
<dbReference type="InterPro" id="IPR036409">
    <property type="entry name" value="Aldolase_II/adducin_N_sf"/>
</dbReference>
<keyword evidence="5" id="KW-1185">Reference proteome</keyword>
<dbReference type="PANTHER" id="PTHR22789">
    <property type="entry name" value="FUCULOSE PHOSPHATE ALDOLASE"/>
    <property type="match status" value="1"/>
</dbReference>
<dbReference type="Pfam" id="PF00596">
    <property type="entry name" value="Aldolase_II"/>
    <property type="match status" value="1"/>
</dbReference>